<protein>
    <submittedName>
        <fullName evidence="3">TadE-like protein</fullName>
    </submittedName>
</protein>
<accession>A0A1C4Z8W6</accession>
<dbReference type="Pfam" id="PF07811">
    <property type="entry name" value="TadE"/>
    <property type="match status" value="1"/>
</dbReference>
<reference evidence="3 4" key="1">
    <citation type="submission" date="2016-06" db="EMBL/GenBank/DDBJ databases">
        <authorList>
            <person name="Kjaerup R.B."/>
            <person name="Dalgaard T.S."/>
            <person name="Juul-Madsen H.R."/>
        </authorList>
    </citation>
    <scope>NUCLEOTIDE SEQUENCE [LARGE SCALE GENOMIC DNA]</scope>
    <source>
        <strain evidence="3 4">DSM 43821</strain>
    </source>
</reference>
<feature type="region of interest" description="Disordered" evidence="1">
    <location>
        <begin position="1"/>
        <end position="22"/>
    </location>
</feature>
<evidence type="ECO:0000313" key="3">
    <source>
        <dbReference type="EMBL" id="SCF29151.1"/>
    </source>
</evidence>
<dbReference type="InterPro" id="IPR012495">
    <property type="entry name" value="TadE-like_dom"/>
</dbReference>
<dbReference type="RefSeq" id="WP_157746063.1">
    <property type="nucleotide sequence ID" value="NZ_LT607410.1"/>
</dbReference>
<evidence type="ECO:0000256" key="1">
    <source>
        <dbReference type="SAM" id="MobiDB-lite"/>
    </source>
</evidence>
<feature type="compositionally biased region" description="Basic residues" evidence="1">
    <location>
        <begin position="1"/>
        <end position="15"/>
    </location>
</feature>
<organism evidence="3 4">
    <name type="scientific">Micromonospora purpureochromogenes</name>
    <dbReference type="NCBI Taxonomy" id="47872"/>
    <lineage>
        <taxon>Bacteria</taxon>
        <taxon>Bacillati</taxon>
        <taxon>Actinomycetota</taxon>
        <taxon>Actinomycetes</taxon>
        <taxon>Micromonosporales</taxon>
        <taxon>Micromonosporaceae</taxon>
        <taxon>Micromonospora</taxon>
    </lineage>
</organism>
<dbReference type="Proteomes" id="UP000198228">
    <property type="component" value="Chromosome I"/>
</dbReference>
<proteinExistence type="predicted"/>
<name>A0A1C4Z8W6_9ACTN</name>
<feature type="domain" description="TadE-like" evidence="2">
    <location>
        <begin position="26"/>
        <end position="67"/>
    </location>
</feature>
<dbReference type="EMBL" id="LT607410">
    <property type="protein sequence ID" value="SCF29151.1"/>
    <property type="molecule type" value="Genomic_DNA"/>
</dbReference>
<evidence type="ECO:0000313" key="4">
    <source>
        <dbReference type="Proteomes" id="UP000198228"/>
    </source>
</evidence>
<dbReference type="AlphaFoldDB" id="A0A1C4Z8W6"/>
<evidence type="ECO:0000259" key="2">
    <source>
        <dbReference type="Pfam" id="PF07811"/>
    </source>
</evidence>
<sequence length="142" mass="15006">MRKKPTVVRPRPTRRGRADPFLRDRGSSPVEFAVIALPMLLLTFAVVQTGLVFFAQSIALAAATQGVNGARGYQSTVAAGETRAEGFLSTAGVGLDDRQVVVTRTGTEVRATVTGQAVTVLPGFSWTISKSAHGPVERPTTP</sequence>
<gene>
    <name evidence="3" type="ORF">GA0074696_4140</name>
</gene>